<protein>
    <submittedName>
        <fullName evidence="1">Uncharacterized protein</fullName>
    </submittedName>
</protein>
<name>A0ABS3JD84_9BACT</name>
<proteinExistence type="predicted"/>
<accession>A0ABS3JD84</accession>
<evidence type="ECO:0000313" key="1">
    <source>
        <dbReference type="EMBL" id="MBO0947959.1"/>
    </source>
</evidence>
<gene>
    <name evidence="1" type="ORF">J2I46_05155</name>
</gene>
<dbReference type="Proteomes" id="UP000664628">
    <property type="component" value="Unassembled WGS sequence"/>
</dbReference>
<sequence>MEEEQRAYRRQQTIDVPAHLFSDRLSQVSAARSSSGSVYSRLALIHQVAKTVATEAVSESGRTPVDLTIDELTDPPLYEGATDTEPVIIRFSYTE</sequence>
<evidence type="ECO:0000313" key="2">
    <source>
        <dbReference type="Proteomes" id="UP000664628"/>
    </source>
</evidence>
<comment type="caution">
    <text evidence="1">The sequence shown here is derived from an EMBL/GenBank/DDBJ whole genome shotgun (WGS) entry which is preliminary data.</text>
</comment>
<reference evidence="1 2" key="1">
    <citation type="submission" date="2021-03" db="EMBL/GenBank/DDBJ databases">
        <title>Fibrella sp. HMF5405 genome sequencing and assembly.</title>
        <authorList>
            <person name="Kang H."/>
            <person name="Kim H."/>
            <person name="Bae S."/>
            <person name="Joh K."/>
        </authorList>
    </citation>
    <scope>NUCLEOTIDE SEQUENCE [LARGE SCALE GENOMIC DNA]</scope>
    <source>
        <strain evidence="1 2">HMF5405</strain>
    </source>
</reference>
<organism evidence="1 2">
    <name type="scientific">Fibrella forsythiae</name>
    <dbReference type="NCBI Taxonomy" id="2817061"/>
    <lineage>
        <taxon>Bacteria</taxon>
        <taxon>Pseudomonadati</taxon>
        <taxon>Bacteroidota</taxon>
        <taxon>Cytophagia</taxon>
        <taxon>Cytophagales</taxon>
        <taxon>Spirosomataceae</taxon>
        <taxon>Fibrella</taxon>
    </lineage>
</organism>
<keyword evidence="2" id="KW-1185">Reference proteome</keyword>
<dbReference type="RefSeq" id="WP_207327846.1">
    <property type="nucleotide sequence ID" value="NZ_JAFMYW010000001.1"/>
</dbReference>
<dbReference type="EMBL" id="JAFMYW010000001">
    <property type="protein sequence ID" value="MBO0947959.1"/>
    <property type="molecule type" value="Genomic_DNA"/>
</dbReference>